<evidence type="ECO:0000256" key="8">
    <source>
        <dbReference type="SAM" id="Phobius"/>
    </source>
</evidence>
<dbReference type="Proteomes" id="UP000183404">
    <property type="component" value="Unassembled WGS sequence"/>
</dbReference>
<evidence type="ECO:0000256" key="4">
    <source>
        <dbReference type="ARBA" id="ARBA00022692"/>
    </source>
</evidence>
<dbReference type="InterPro" id="IPR034746">
    <property type="entry name" value="POTRA"/>
</dbReference>
<accession>A0A1G7QFX7</accession>
<evidence type="ECO:0000256" key="2">
    <source>
        <dbReference type="ARBA" id="ARBA00022475"/>
    </source>
</evidence>
<keyword evidence="5 8" id="KW-1133">Transmembrane helix</keyword>
<dbReference type="RefSeq" id="WP_074592610.1">
    <property type="nucleotide sequence ID" value="NZ_FNBS01000035.1"/>
</dbReference>
<evidence type="ECO:0000256" key="1">
    <source>
        <dbReference type="ARBA" id="ARBA00004370"/>
    </source>
</evidence>
<feature type="transmembrane region" description="Helical" evidence="8">
    <location>
        <begin position="12"/>
        <end position="29"/>
    </location>
</feature>
<dbReference type="AlphaFoldDB" id="A0A1G7QFX7"/>
<evidence type="ECO:0000313" key="10">
    <source>
        <dbReference type="EMBL" id="SDF97451.1"/>
    </source>
</evidence>
<name>A0A1G7QFX7_THETY</name>
<keyword evidence="2" id="KW-1003">Cell membrane</keyword>
<dbReference type="InterPro" id="IPR013685">
    <property type="entry name" value="POTRA_FtsQ_type"/>
</dbReference>
<dbReference type="Pfam" id="PF03799">
    <property type="entry name" value="FtsQ_DivIB_C"/>
    <property type="match status" value="1"/>
</dbReference>
<reference evidence="10 11" key="1">
    <citation type="submission" date="2016-10" db="EMBL/GenBank/DDBJ databases">
        <authorList>
            <person name="de Groot N.N."/>
        </authorList>
    </citation>
    <scope>NUCLEOTIDE SEQUENCE [LARGE SCALE GENOMIC DNA]</scope>
    <source>
        <strain evidence="10 11">DSM 569</strain>
    </source>
</reference>
<protein>
    <submittedName>
        <fullName evidence="10">Cell division protein FtsQ</fullName>
    </submittedName>
</protein>
<gene>
    <name evidence="10" type="ORF">SAMN04244560_01573</name>
</gene>
<dbReference type="GO" id="GO:0051301">
    <property type="term" value="P:cell division"/>
    <property type="evidence" value="ECO:0007669"/>
    <property type="project" value="UniProtKB-KW"/>
</dbReference>
<evidence type="ECO:0000259" key="9">
    <source>
        <dbReference type="PROSITE" id="PS51779"/>
    </source>
</evidence>
<dbReference type="InterPro" id="IPR050487">
    <property type="entry name" value="FtsQ_DivIB"/>
</dbReference>
<evidence type="ECO:0000256" key="6">
    <source>
        <dbReference type="ARBA" id="ARBA00023136"/>
    </source>
</evidence>
<feature type="domain" description="POTRA" evidence="9">
    <location>
        <begin position="34"/>
        <end position="102"/>
    </location>
</feature>
<comment type="subcellular location">
    <subcellularLocation>
        <location evidence="1">Membrane</location>
    </subcellularLocation>
</comment>
<keyword evidence="7" id="KW-0131">Cell cycle</keyword>
<dbReference type="Gene3D" id="3.10.20.310">
    <property type="entry name" value="membrane protein fhac"/>
    <property type="match status" value="1"/>
</dbReference>
<dbReference type="EMBL" id="FNBS01000035">
    <property type="protein sequence ID" value="SDF97451.1"/>
    <property type="molecule type" value="Genomic_DNA"/>
</dbReference>
<evidence type="ECO:0000256" key="5">
    <source>
        <dbReference type="ARBA" id="ARBA00022989"/>
    </source>
</evidence>
<evidence type="ECO:0000256" key="3">
    <source>
        <dbReference type="ARBA" id="ARBA00022618"/>
    </source>
</evidence>
<sequence>MVKRAFKKRFLIFMFVMLVFIVLLYLFMFQSNYFEIKTIKVVGNQILSYNDIKELAMIDYGMNIFKVTPKKIESNLLANPYIKESKVKIQYPDTVEIFIKERQIVAQVKYQKNYLMIDKEGVVIKKDDYNPELPVIEGIKVEKYQIGKKLNDIFEKSYLGTLLELIEGTDFCSVIKYMNERQIILVTKNGIDISFDNPSDINYSFKFAELILKDLVEKGYHKGTIQIIGDSNPVFMP</sequence>
<dbReference type="PANTHER" id="PTHR37820">
    <property type="entry name" value="CELL DIVISION PROTEIN DIVIB"/>
    <property type="match status" value="1"/>
</dbReference>
<keyword evidence="6 8" id="KW-0472">Membrane</keyword>
<evidence type="ECO:0000256" key="7">
    <source>
        <dbReference type="ARBA" id="ARBA00023306"/>
    </source>
</evidence>
<organism evidence="10 11">
    <name type="scientific">Thermoanaerobacter thermohydrosulfuricus</name>
    <name type="common">Clostridium thermohydrosulfuricum</name>
    <dbReference type="NCBI Taxonomy" id="1516"/>
    <lineage>
        <taxon>Bacteria</taxon>
        <taxon>Bacillati</taxon>
        <taxon>Bacillota</taxon>
        <taxon>Clostridia</taxon>
        <taxon>Thermoanaerobacterales</taxon>
        <taxon>Thermoanaerobacteraceae</taxon>
        <taxon>Thermoanaerobacter</taxon>
    </lineage>
</organism>
<keyword evidence="3 10" id="KW-0132">Cell division</keyword>
<dbReference type="PANTHER" id="PTHR37820:SF1">
    <property type="entry name" value="CELL DIVISION PROTEIN FTSQ"/>
    <property type="match status" value="1"/>
</dbReference>
<dbReference type="GO" id="GO:0005886">
    <property type="term" value="C:plasma membrane"/>
    <property type="evidence" value="ECO:0007669"/>
    <property type="project" value="TreeGrafter"/>
</dbReference>
<keyword evidence="4 8" id="KW-0812">Transmembrane</keyword>
<evidence type="ECO:0000313" key="11">
    <source>
        <dbReference type="Proteomes" id="UP000183404"/>
    </source>
</evidence>
<proteinExistence type="predicted"/>
<dbReference type="PROSITE" id="PS51779">
    <property type="entry name" value="POTRA"/>
    <property type="match status" value="1"/>
</dbReference>
<dbReference type="InterPro" id="IPR005548">
    <property type="entry name" value="Cell_div_FtsQ/DivIB_C"/>
</dbReference>
<dbReference type="Pfam" id="PF08478">
    <property type="entry name" value="POTRA_1"/>
    <property type="match status" value="1"/>
</dbReference>